<dbReference type="Proteomes" id="UP000319817">
    <property type="component" value="Chromosome"/>
</dbReference>
<organism evidence="2 3">
    <name type="scientific">Stieleria marina</name>
    <dbReference type="NCBI Taxonomy" id="1930275"/>
    <lineage>
        <taxon>Bacteria</taxon>
        <taxon>Pseudomonadati</taxon>
        <taxon>Planctomycetota</taxon>
        <taxon>Planctomycetia</taxon>
        <taxon>Pirellulales</taxon>
        <taxon>Pirellulaceae</taxon>
        <taxon>Stieleria</taxon>
    </lineage>
</organism>
<keyword evidence="3" id="KW-1185">Reference proteome</keyword>
<name>A0A517NSY6_9BACT</name>
<evidence type="ECO:0000313" key="2">
    <source>
        <dbReference type="EMBL" id="QDT10238.1"/>
    </source>
</evidence>
<feature type="region of interest" description="Disordered" evidence="1">
    <location>
        <begin position="76"/>
        <end position="107"/>
    </location>
</feature>
<protein>
    <submittedName>
        <fullName evidence="2">Uncharacterized protein</fullName>
    </submittedName>
</protein>
<accession>A0A517NSY6</accession>
<feature type="compositionally biased region" description="Low complexity" evidence="1">
    <location>
        <begin position="95"/>
        <end position="107"/>
    </location>
</feature>
<sequence length="107" mass="11265">MPSERSGVVKTFRYVTYRKRIATECTMKFTLQLLAVTGLAPIMLAGCSSPASQASPESVRDPLGIDQAVNDYYFPNGVPAANGDSESAANDTEADGAADSSAMDDLP</sequence>
<dbReference type="EMBL" id="CP036526">
    <property type="protein sequence ID" value="QDT10238.1"/>
    <property type="molecule type" value="Genomic_DNA"/>
</dbReference>
<gene>
    <name evidence="2" type="ORF">K239x_21940</name>
</gene>
<evidence type="ECO:0000256" key="1">
    <source>
        <dbReference type="SAM" id="MobiDB-lite"/>
    </source>
</evidence>
<reference evidence="2 3" key="1">
    <citation type="submission" date="2019-02" db="EMBL/GenBank/DDBJ databases">
        <title>Deep-cultivation of Planctomycetes and their phenomic and genomic characterization uncovers novel biology.</title>
        <authorList>
            <person name="Wiegand S."/>
            <person name="Jogler M."/>
            <person name="Boedeker C."/>
            <person name="Pinto D."/>
            <person name="Vollmers J."/>
            <person name="Rivas-Marin E."/>
            <person name="Kohn T."/>
            <person name="Peeters S.H."/>
            <person name="Heuer A."/>
            <person name="Rast P."/>
            <person name="Oberbeckmann S."/>
            <person name="Bunk B."/>
            <person name="Jeske O."/>
            <person name="Meyerdierks A."/>
            <person name="Storesund J.E."/>
            <person name="Kallscheuer N."/>
            <person name="Luecker S."/>
            <person name="Lage O.M."/>
            <person name="Pohl T."/>
            <person name="Merkel B.J."/>
            <person name="Hornburger P."/>
            <person name="Mueller R.-W."/>
            <person name="Bruemmer F."/>
            <person name="Labrenz M."/>
            <person name="Spormann A.M."/>
            <person name="Op den Camp H."/>
            <person name="Overmann J."/>
            <person name="Amann R."/>
            <person name="Jetten M.S.M."/>
            <person name="Mascher T."/>
            <person name="Medema M.H."/>
            <person name="Devos D.P."/>
            <person name="Kaster A.-K."/>
            <person name="Ovreas L."/>
            <person name="Rohde M."/>
            <person name="Galperin M.Y."/>
            <person name="Jogler C."/>
        </authorList>
    </citation>
    <scope>NUCLEOTIDE SEQUENCE [LARGE SCALE GENOMIC DNA]</scope>
    <source>
        <strain evidence="2 3">K23_9</strain>
    </source>
</reference>
<evidence type="ECO:0000313" key="3">
    <source>
        <dbReference type="Proteomes" id="UP000319817"/>
    </source>
</evidence>
<proteinExistence type="predicted"/>
<dbReference type="AlphaFoldDB" id="A0A517NSY6"/>